<evidence type="ECO:0000256" key="1">
    <source>
        <dbReference type="SAM" id="MobiDB-lite"/>
    </source>
</evidence>
<feature type="region of interest" description="Disordered" evidence="1">
    <location>
        <begin position="51"/>
        <end position="74"/>
    </location>
</feature>
<dbReference type="InterPro" id="IPR051532">
    <property type="entry name" value="Ester_Hydrolysis_Enzymes"/>
</dbReference>
<keyword evidence="2" id="KW-1133">Transmembrane helix</keyword>
<keyword evidence="2" id="KW-0472">Membrane</keyword>
<dbReference type="STRING" id="553175.POREN0001_1388"/>
<name>C3J8E3_POREA</name>
<dbReference type="AlphaFoldDB" id="C3J8E3"/>
<dbReference type="InterPro" id="IPR013830">
    <property type="entry name" value="SGNH_hydro"/>
</dbReference>
<gene>
    <name evidence="4" type="ORF">POREN0001_1388</name>
</gene>
<accession>C3J8E3</accession>
<sequence>MKKKNYTWYLWGMLLSTFAIISLLYWLPDNLFGVPLQKVDIFSELRHSDADAPNGKDVEQLTRNSATDDGETEKEIKERDAIYEDLKKQDATLENEDSIEPSSPDKEESKSTPKVYFEDFNPSHLGLRNTYAALAKRKIDGTPLRIAFLGDSFIEADIFTLDLRKFLQSRYGGGGAGWMPFSSEVSGYRQGITHSFSGWKDHFIIRQSKELYPLTGHYYTCEGSATLQYKVAKGYTPWDCATIFYTSNKEVQVTLSSADTTQQYSLPPSSEMSAYAIKGQGGEMKLSFSGAEGAKFYGIALDGTKQGGGVILDNFSHRGSSGFQLGQIDTQLGKRFAALRPYHLIVLQYGLNVASDKTKDYTYYTKRMAEAIDHLKKLYPHTDIVIMGVSDRAKRSGGEPHTMPAIYALRNAQRKLASEKGIVFWDTFEAMGGENSMGRFVKQGWAAKDYTHLSFKGGKRLAEVFYNSFLFEEKYYQRIRR</sequence>
<dbReference type="eggNOG" id="COG2755">
    <property type="taxonomic scope" value="Bacteria"/>
</dbReference>
<feature type="transmembrane region" description="Helical" evidence="2">
    <location>
        <begin position="7"/>
        <end position="27"/>
    </location>
</feature>
<evidence type="ECO:0000313" key="5">
    <source>
        <dbReference type="Proteomes" id="UP000004295"/>
    </source>
</evidence>
<dbReference type="CDD" id="cd01825">
    <property type="entry name" value="SGNH_hydrolase_peri1"/>
    <property type="match status" value="1"/>
</dbReference>
<feature type="region of interest" description="Disordered" evidence="1">
    <location>
        <begin position="92"/>
        <end position="114"/>
    </location>
</feature>
<evidence type="ECO:0000313" key="4">
    <source>
        <dbReference type="EMBL" id="EEN83714.1"/>
    </source>
</evidence>
<evidence type="ECO:0000259" key="3">
    <source>
        <dbReference type="Pfam" id="PF13472"/>
    </source>
</evidence>
<feature type="domain" description="SGNH hydrolase-type esterase" evidence="3">
    <location>
        <begin position="314"/>
        <end position="435"/>
    </location>
</feature>
<dbReference type="Gene3D" id="2.60.120.1360">
    <property type="match status" value="1"/>
</dbReference>
<dbReference type="EMBL" id="ACNN01000005">
    <property type="protein sequence ID" value="EEN83714.1"/>
    <property type="molecule type" value="Genomic_DNA"/>
</dbReference>
<keyword evidence="2" id="KW-0812">Transmembrane</keyword>
<proteinExistence type="predicted"/>
<dbReference type="PANTHER" id="PTHR30383">
    <property type="entry name" value="THIOESTERASE 1/PROTEASE 1/LYSOPHOSPHOLIPASE L1"/>
    <property type="match status" value="1"/>
</dbReference>
<dbReference type="InterPro" id="IPR036514">
    <property type="entry name" value="SGNH_hydro_sf"/>
</dbReference>
<organism evidence="4 5">
    <name type="scientific">Porphyromonas endodontalis (strain ATCC 35406 / DSM 24491 / JCM 8526 / CCUG 16442 / BCRC 14492 / NCTC 13058 / HG 370)</name>
    <name type="common">Bacteroides endodontalis</name>
    <dbReference type="NCBI Taxonomy" id="553175"/>
    <lineage>
        <taxon>Bacteria</taxon>
        <taxon>Pseudomonadati</taxon>
        <taxon>Bacteroidota</taxon>
        <taxon>Bacteroidia</taxon>
        <taxon>Bacteroidales</taxon>
        <taxon>Porphyromonadaceae</taxon>
        <taxon>Porphyromonas</taxon>
    </lineage>
</organism>
<evidence type="ECO:0000256" key="2">
    <source>
        <dbReference type="SAM" id="Phobius"/>
    </source>
</evidence>
<dbReference type="Proteomes" id="UP000004295">
    <property type="component" value="Unassembled WGS sequence"/>
</dbReference>
<dbReference type="Gene3D" id="3.40.50.1110">
    <property type="entry name" value="SGNH hydrolase"/>
    <property type="match status" value="1"/>
</dbReference>
<comment type="caution">
    <text evidence="4">The sequence shown here is derived from an EMBL/GenBank/DDBJ whole genome shotgun (WGS) entry which is preliminary data.</text>
</comment>
<keyword evidence="5" id="KW-1185">Reference proteome</keyword>
<dbReference type="SUPFAM" id="SSF52266">
    <property type="entry name" value="SGNH hydrolase"/>
    <property type="match status" value="1"/>
</dbReference>
<feature type="compositionally biased region" description="Basic and acidic residues" evidence="1">
    <location>
        <begin position="51"/>
        <end position="60"/>
    </location>
</feature>
<dbReference type="Pfam" id="PF13472">
    <property type="entry name" value="Lipase_GDSL_2"/>
    <property type="match status" value="1"/>
</dbReference>
<dbReference type="GO" id="GO:0016788">
    <property type="term" value="F:hydrolase activity, acting on ester bonds"/>
    <property type="evidence" value="ECO:0007669"/>
    <property type="project" value="UniProtKB-ARBA"/>
</dbReference>
<dbReference type="RefSeq" id="WP_004332181.1">
    <property type="nucleotide sequence ID" value="NZ_ACNN01000005.1"/>
</dbReference>
<dbReference type="GeneID" id="93365685"/>
<protein>
    <recommendedName>
        <fullName evidence="3">SGNH hydrolase-type esterase domain-containing protein</fullName>
    </recommendedName>
</protein>
<reference evidence="4 5" key="1">
    <citation type="submission" date="2009-04" db="EMBL/GenBank/DDBJ databases">
        <authorList>
            <person name="Sebastian Y."/>
            <person name="Madupu R."/>
            <person name="Durkin A.S."/>
            <person name="Torralba M."/>
            <person name="Methe B."/>
            <person name="Sutton G.G."/>
            <person name="Strausberg R.L."/>
            <person name="Nelson K.E."/>
        </authorList>
    </citation>
    <scope>NUCLEOTIDE SEQUENCE [LARGE SCALE GENOMIC DNA]</scope>
    <source>
        <strain evidence="5">ATCC 35406 / BCRC 14492 / JCM 8526 / NCTC 13058 / HG 370</strain>
    </source>
</reference>